<dbReference type="InterPro" id="IPR014044">
    <property type="entry name" value="CAP_dom"/>
</dbReference>
<dbReference type="Proteomes" id="UP001328107">
    <property type="component" value="Unassembled WGS sequence"/>
</dbReference>
<dbReference type="EMBL" id="BTRK01000003">
    <property type="protein sequence ID" value="GMR39779.1"/>
    <property type="molecule type" value="Genomic_DNA"/>
</dbReference>
<dbReference type="PRINTS" id="PR00837">
    <property type="entry name" value="V5TPXLIKE"/>
</dbReference>
<dbReference type="Gene3D" id="3.40.33.10">
    <property type="entry name" value="CAP"/>
    <property type="match status" value="1"/>
</dbReference>
<name>A0AAN4ZI17_9BILA</name>
<reference evidence="3" key="1">
    <citation type="submission" date="2022-10" db="EMBL/GenBank/DDBJ databases">
        <title>Genome assembly of Pristionchus species.</title>
        <authorList>
            <person name="Yoshida K."/>
            <person name="Sommer R.J."/>
        </authorList>
    </citation>
    <scope>NUCLEOTIDE SEQUENCE [LARGE SCALE GENOMIC DNA]</scope>
    <source>
        <strain evidence="3">RS5460</strain>
    </source>
</reference>
<dbReference type="AlphaFoldDB" id="A0AAN4ZI17"/>
<sequence length="164" mass="18054">SAIEAVCPGGLPAAEVKGILESHNRLRSNIWRGKYSAKGKLMPAAKRKIPPLKWDCTLENAAQNVTNQCIYAHSTNRINIGENLWTAVGMGGWKGIAGFGKEASNSWKAEFQDYGWPSIIFTEDDVKRGIWHATQMAWSNTTKIGCGVTICEEATRVIVACHYD</sequence>
<feature type="non-terminal residue" evidence="2">
    <location>
        <position position="1"/>
    </location>
</feature>
<dbReference type="SMART" id="SM00198">
    <property type="entry name" value="SCP"/>
    <property type="match status" value="1"/>
</dbReference>
<feature type="domain" description="SCP" evidence="1">
    <location>
        <begin position="14"/>
        <end position="163"/>
    </location>
</feature>
<gene>
    <name evidence="2" type="ORF">PMAYCL1PPCAC_09974</name>
</gene>
<feature type="non-terminal residue" evidence="2">
    <location>
        <position position="164"/>
    </location>
</feature>
<dbReference type="InterPro" id="IPR002413">
    <property type="entry name" value="V5_allergen-like"/>
</dbReference>
<accession>A0AAN4ZI17</accession>
<dbReference type="SUPFAM" id="SSF55797">
    <property type="entry name" value="PR-1-like"/>
    <property type="match status" value="1"/>
</dbReference>
<dbReference type="Pfam" id="PF00188">
    <property type="entry name" value="CAP"/>
    <property type="match status" value="1"/>
</dbReference>
<dbReference type="InterPro" id="IPR001283">
    <property type="entry name" value="CRISP-related"/>
</dbReference>
<evidence type="ECO:0000313" key="2">
    <source>
        <dbReference type="EMBL" id="GMR39779.1"/>
    </source>
</evidence>
<organism evidence="2 3">
    <name type="scientific">Pristionchus mayeri</name>
    <dbReference type="NCBI Taxonomy" id="1317129"/>
    <lineage>
        <taxon>Eukaryota</taxon>
        <taxon>Metazoa</taxon>
        <taxon>Ecdysozoa</taxon>
        <taxon>Nematoda</taxon>
        <taxon>Chromadorea</taxon>
        <taxon>Rhabditida</taxon>
        <taxon>Rhabditina</taxon>
        <taxon>Diplogasteromorpha</taxon>
        <taxon>Diplogasteroidea</taxon>
        <taxon>Neodiplogasteridae</taxon>
        <taxon>Pristionchus</taxon>
    </lineage>
</organism>
<protein>
    <recommendedName>
        <fullName evidence="1">SCP domain-containing protein</fullName>
    </recommendedName>
</protein>
<dbReference type="PRINTS" id="PR00838">
    <property type="entry name" value="V5ALLERGEN"/>
</dbReference>
<dbReference type="InterPro" id="IPR035940">
    <property type="entry name" value="CAP_sf"/>
</dbReference>
<evidence type="ECO:0000313" key="3">
    <source>
        <dbReference type="Proteomes" id="UP001328107"/>
    </source>
</evidence>
<evidence type="ECO:0000259" key="1">
    <source>
        <dbReference type="SMART" id="SM00198"/>
    </source>
</evidence>
<dbReference type="PANTHER" id="PTHR10334">
    <property type="entry name" value="CYSTEINE-RICH SECRETORY PROTEIN-RELATED"/>
    <property type="match status" value="1"/>
</dbReference>
<proteinExistence type="predicted"/>
<dbReference type="CDD" id="cd05380">
    <property type="entry name" value="CAP_euk"/>
    <property type="match status" value="1"/>
</dbReference>
<comment type="caution">
    <text evidence="2">The sequence shown here is derived from an EMBL/GenBank/DDBJ whole genome shotgun (WGS) entry which is preliminary data.</text>
</comment>
<keyword evidence="3" id="KW-1185">Reference proteome</keyword>